<dbReference type="NCBIfam" id="TIGR00843">
    <property type="entry name" value="benE"/>
    <property type="match status" value="1"/>
</dbReference>
<keyword evidence="3" id="KW-1185">Reference proteome</keyword>
<dbReference type="GO" id="GO:0005886">
    <property type="term" value="C:plasma membrane"/>
    <property type="evidence" value="ECO:0007669"/>
    <property type="project" value="TreeGrafter"/>
</dbReference>
<evidence type="ECO:0000313" key="2">
    <source>
        <dbReference type="EMBL" id="KAB0679837.1"/>
    </source>
</evidence>
<gene>
    <name evidence="2" type="primary">benE</name>
    <name evidence="2" type="ORF">F6X38_11460</name>
</gene>
<dbReference type="Proteomes" id="UP000432089">
    <property type="component" value="Unassembled WGS sequence"/>
</dbReference>
<dbReference type="AlphaFoldDB" id="A0A7V7PPE5"/>
<feature type="transmembrane region" description="Helical" evidence="1">
    <location>
        <begin position="207"/>
        <end position="233"/>
    </location>
</feature>
<evidence type="ECO:0000313" key="3">
    <source>
        <dbReference type="Proteomes" id="UP000432089"/>
    </source>
</evidence>
<dbReference type="InterPro" id="IPR004711">
    <property type="entry name" value="Benzoate_Transporter"/>
</dbReference>
<feature type="transmembrane region" description="Helical" evidence="1">
    <location>
        <begin position="245"/>
        <end position="267"/>
    </location>
</feature>
<dbReference type="GO" id="GO:0042925">
    <property type="term" value="F:benzoate transmembrane transporter activity"/>
    <property type="evidence" value="ECO:0007669"/>
    <property type="project" value="InterPro"/>
</dbReference>
<keyword evidence="1" id="KW-1133">Transmembrane helix</keyword>
<accession>A0A7V7PPE5</accession>
<organism evidence="2 3">
    <name type="scientific">Plantimonas leprariae</name>
    <dbReference type="NCBI Taxonomy" id="2615207"/>
    <lineage>
        <taxon>Bacteria</taxon>
        <taxon>Pseudomonadati</taxon>
        <taxon>Pseudomonadota</taxon>
        <taxon>Alphaproteobacteria</taxon>
        <taxon>Hyphomicrobiales</taxon>
        <taxon>Aurantimonadaceae</taxon>
        <taxon>Plantimonas</taxon>
    </lineage>
</organism>
<feature type="transmembrane region" description="Helical" evidence="1">
    <location>
        <begin position="90"/>
        <end position="109"/>
    </location>
</feature>
<sequence>MRSLPPLAAVSAGLLAAFVGFTSSFSVVLQGLVGVGASQAEAASGLMAISVAMGAGSVLLSTRYRMPIIVAWSTPGAALLAGSGLSHGDFATAVGAFLFAGLLVVAAGVVRPLGRLIAAIPASVANAMLAGILFSLCLAPVKAIAAEPVAGVAIALVWVVVGRLNRLLAVPAAALVAISAILLKSGGDLGGGSLLPHPVLVTPVFDVQSAIGIGFPLFLVTMASQNIPGLAVLRIHGYEPSPGPLFATTGVLSLLCAPFGGVTANLAAITAAICAGEEAGHDPSRRWWAGVVTGITYIVCGLGAGAMTAFASLSPLLIEAAAGLALVGTLANALQAATAAPEERTAAAVTFLTAASGVAFAGISAPFWGLIAGCAIYAVFRPRPARSAEVSEEGALSGSARPT</sequence>
<name>A0A7V7PPE5_9HYPH</name>
<dbReference type="PANTHER" id="PTHR30199">
    <property type="entry name" value="MFS FAMILY TRANSPORTER, PREDICTED SUBSTRATE BENZOATE"/>
    <property type="match status" value="1"/>
</dbReference>
<comment type="caution">
    <text evidence="2">The sequence shown here is derived from an EMBL/GenBank/DDBJ whole genome shotgun (WGS) entry which is preliminary data.</text>
</comment>
<feature type="transmembrane region" description="Helical" evidence="1">
    <location>
        <begin position="67"/>
        <end position="84"/>
    </location>
</feature>
<keyword evidence="1" id="KW-0812">Transmembrane</keyword>
<dbReference type="EMBL" id="VZDO01000008">
    <property type="protein sequence ID" value="KAB0679837.1"/>
    <property type="molecule type" value="Genomic_DNA"/>
</dbReference>
<feature type="transmembrane region" description="Helical" evidence="1">
    <location>
        <begin position="316"/>
        <end position="337"/>
    </location>
</feature>
<feature type="transmembrane region" description="Helical" evidence="1">
    <location>
        <begin position="287"/>
        <end position="309"/>
    </location>
</feature>
<proteinExistence type="predicted"/>
<keyword evidence="1" id="KW-0472">Membrane</keyword>
<feature type="transmembrane region" description="Helical" evidence="1">
    <location>
        <begin position="142"/>
        <end position="161"/>
    </location>
</feature>
<dbReference type="RefSeq" id="WP_150969957.1">
    <property type="nucleotide sequence ID" value="NZ_VZDO01000008.1"/>
</dbReference>
<evidence type="ECO:0000256" key="1">
    <source>
        <dbReference type="SAM" id="Phobius"/>
    </source>
</evidence>
<feature type="transmembrane region" description="Helical" evidence="1">
    <location>
        <begin position="168"/>
        <end position="187"/>
    </location>
</feature>
<dbReference type="Pfam" id="PF03594">
    <property type="entry name" value="BenE"/>
    <property type="match status" value="1"/>
</dbReference>
<feature type="transmembrane region" description="Helical" evidence="1">
    <location>
        <begin position="42"/>
        <end position="60"/>
    </location>
</feature>
<feature type="transmembrane region" description="Helical" evidence="1">
    <location>
        <begin position="357"/>
        <end position="380"/>
    </location>
</feature>
<protein>
    <submittedName>
        <fullName evidence="2">Benzoate/H(+) symporter BenE family transporter</fullName>
    </submittedName>
</protein>
<reference evidence="2 3" key="1">
    <citation type="submission" date="2019-09" db="EMBL/GenBank/DDBJ databases">
        <title>YIM 132180 draft genome.</title>
        <authorList>
            <person name="Zhang K."/>
        </authorList>
    </citation>
    <scope>NUCLEOTIDE SEQUENCE [LARGE SCALE GENOMIC DNA]</scope>
    <source>
        <strain evidence="2 3">YIM 132180</strain>
    </source>
</reference>
<feature type="transmembrane region" description="Helical" evidence="1">
    <location>
        <begin position="116"/>
        <end position="136"/>
    </location>
</feature>
<dbReference type="PANTHER" id="PTHR30199:SF0">
    <property type="entry name" value="INNER MEMBRANE PROTEIN YDCO"/>
    <property type="match status" value="1"/>
</dbReference>